<evidence type="ECO:0000313" key="1">
    <source>
        <dbReference type="EMBL" id="SFC33141.1"/>
    </source>
</evidence>
<gene>
    <name evidence="1" type="ORF">SAMN05421780_104285</name>
</gene>
<dbReference type="AlphaFoldDB" id="A0A1I1IAW5"/>
<organism evidence="1 2">
    <name type="scientific">Flexibacter flexilis DSM 6793</name>
    <dbReference type="NCBI Taxonomy" id="927664"/>
    <lineage>
        <taxon>Bacteria</taxon>
        <taxon>Pseudomonadati</taxon>
        <taxon>Bacteroidota</taxon>
        <taxon>Cytophagia</taxon>
        <taxon>Cytophagales</taxon>
        <taxon>Flexibacteraceae</taxon>
        <taxon>Flexibacter</taxon>
    </lineage>
</organism>
<protein>
    <submittedName>
        <fullName evidence="1">Uncharacterized protein</fullName>
    </submittedName>
</protein>
<sequence>MEKEPKGRKPKKEESSRVISVSRWYFTSTDYSVPNQILAYKVKKQRRKSIFTF</sequence>
<dbReference type="STRING" id="927664.SAMN05421780_104285"/>
<accession>A0A1I1IAW5</accession>
<evidence type="ECO:0000313" key="2">
    <source>
        <dbReference type="Proteomes" id="UP000199514"/>
    </source>
</evidence>
<keyword evidence="2" id="KW-1185">Reference proteome</keyword>
<dbReference type="EMBL" id="FOLE01000004">
    <property type="protein sequence ID" value="SFC33141.1"/>
    <property type="molecule type" value="Genomic_DNA"/>
</dbReference>
<dbReference type="Proteomes" id="UP000199514">
    <property type="component" value="Unassembled WGS sequence"/>
</dbReference>
<reference evidence="1 2" key="1">
    <citation type="submission" date="2016-10" db="EMBL/GenBank/DDBJ databases">
        <authorList>
            <person name="de Groot N.N."/>
        </authorList>
    </citation>
    <scope>NUCLEOTIDE SEQUENCE [LARGE SCALE GENOMIC DNA]</scope>
    <source>
        <strain evidence="1 2">DSM 6793</strain>
    </source>
</reference>
<name>A0A1I1IAW5_9BACT</name>
<proteinExistence type="predicted"/>